<organism evidence="1 2">
    <name type="scientific">Exidia glandulosa HHB12029</name>
    <dbReference type="NCBI Taxonomy" id="1314781"/>
    <lineage>
        <taxon>Eukaryota</taxon>
        <taxon>Fungi</taxon>
        <taxon>Dikarya</taxon>
        <taxon>Basidiomycota</taxon>
        <taxon>Agaricomycotina</taxon>
        <taxon>Agaricomycetes</taxon>
        <taxon>Auriculariales</taxon>
        <taxon>Exidiaceae</taxon>
        <taxon>Exidia</taxon>
    </lineage>
</organism>
<dbReference type="Proteomes" id="UP000077266">
    <property type="component" value="Unassembled WGS sequence"/>
</dbReference>
<reference evidence="1 2" key="1">
    <citation type="journal article" date="2016" name="Mol. Biol. Evol.">
        <title>Comparative Genomics of Early-Diverging Mushroom-Forming Fungi Provides Insights into the Origins of Lignocellulose Decay Capabilities.</title>
        <authorList>
            <person name="Nagy L.G."/>
            <person name="Riley R."/>
            <person name="Tritt A."/>
            <person name="Adam C."/>
            <person name="Daum C."/>
            <person name="Floudas D."/>
            <person name="Sun H."/>
            <person name="Yadav J.S."/>
            <person name="Pangilinan J."/>
            <person name="Larsson K.H."/>
            <person name="Matsuura K."/>
            <person name="Barry K."/>
            <person name="Labutti K."/>
            <person name="Kuo R."/>
            <person name="Ohm R.A."/>
            <person name="Bhattacharya S.S."/>
            <person name="Shirouzu T."/>
            <person name="Yoshinaga Y."/>
            <person name="Martin F.M."/>
            <person name="Grigoriev I.V."/>
            <person name="Hibbett D.S."/>
        </authorList>
    </citation>
    <scope>NUCLEOTIDE SEQUENCE [LARGE SCALE GENOMIC DNA]</scope>
    <source>
        <strain evidence="1 2">HHB12029</strain>
    </source>
</reference>
<sequence>MTLQGYVLGLHNHYQGLRLPPQNYIVYNVTRGQGDSYIATVQLLNYTPAAYYVGTGIGQMGAKEAAAYNAGRALRLW</sequence>
<dbReference type="InParanoid" id="A0A165B219"/>
<name>A0A165B219_EXIGL</name>
<evidence type="ECO:0000313" key="2">
    <source>
        <dbReference type="Proteomes" id="UP000077266"/>
    </source>
</evidence>
<protein>
    <recommendedName>
        <fullName evidence="3">DRBM domain-containing protein</fullName>
    </recommendedName>
</protein>
<gene>
    <name evidence="1" type="ORF">EXIGLDRAFT_734441</name>
</gene>
<evidence type="ECO:0008006" key="3">
    <source>
        <dbReference type="Google" id="ProtNLM"/>
    </source>
</evidence>
<proteinExistence type="predicted"/>
<dbReference type="AlphaFoldDB" id="A0A165B219"/>
<dbReference type="EMBL" id="KV426577">
    <property type="protein sequence ID" value="KZV79680.1"/>
    <property type="molecule type" value="Genomic_DNA"/>
</dbReference>
<accession>A0A165B219</accession>
<evidence type="ECO:0000313" key="1">
    <source>
        <dbReference type="EMBL" id="KZV79680.1"/>
    </source>
</evidence>
<keyword evidence="2" id="KW-1185">Reference proteome</keyword>
<dbReference type="CDD" id="cd00048">
    <property type="entry name" value="DSRM_SF"/>
    <property type="match status" value="1"/>
</dbReference>